<dbReference type="SUPFAM" id="SSF88697">
    <property type="entry name" value="PUA domain-like"/>
    <property type="match status" value="1"/>
</dbReference>
<keyword evidence="2" id="KW-1185">Reference proteome</keyword>
<gene>
    <name evidence="1" type="ORF">SNEC2469_LOCUS32589</name>
</gene>
<organism evidence="1 2">
    <name type="scientific">Symbiodinium necroappetens</name>
    <dbReference type="NCBI Taxonomy" id="1628268"/>
    <lineage>
        <taxon>Eukaryota</taxon>
        <taxon>Sar</taxon>
        <taxon>Alveolata</taxon>
        <taxon>Dinophyceae</taxon>
        <taxon>Suessiales</taxon>
        <taxon>Symbiodiniaceae</taxon>
        <taxon>Symbiodinium</taxon>
    </lineage>
</organism>
<evidence type="ECO:0000313" key="1">
    <source>
        <dbReference type="EMBL" id="CAE7933515.1"/>
    </source>
</evidence>
<evidence type="ECO:0000313" key="2">
    <source>
        <dbReference type="Proteomes" id="UP000601435"/>
    </source>
</evidence>
<protein>
    <submittedName>
        <fullName evidence="1">Uncharacterized protein</fullName>
    </submittedName>
</protein>
<dbReference type="AlphaFoldDB" id="A0A813C1G0"/>
<reference evidence="1" key="1">
    <citation type="submission" date="2021-02" db="EMBL/GenBank/DDBJ databases">
        <authorList>
            <person name="Dougan E. K."/>
            <person name="Rhodes N."/>
            <person name="Thang M."/>
            <person name="Chan C."/>
        </authorList>
    </citation>
    <scope>NUCLEOTIDE SEQUENCE</scope>
</reference>
<feature type="non-terminal residue" evidence="1">
    <location>
        <position position="807"/>
    </location>
</feature>
<dbReference type="Proteomes" id="UP000601435">
    <property type="component" value="Unassembled WGS sequence"/>
</dbReference>
<accession>A0A813C1G0</accession>
<name>A0A813C1G0_9DINO</name>
<proteinExistence type="predicted"/>
<sequence length="807" mass="88083">MRDRILRLRRAWLDLILSGTKTAEVRRGATTPGGVWLGCGGRVEAFALLGLPVRVANFAEFQSRFEEHRVDVPALPYGPCTYLWPLTDVRILPAPVCYHNRAGYMLVVVAKKLQPACTFCCTVEVDKERGDPLRLPSGRRSLVILGRRSLAGHRDTTSWPPQCLVSYSVSFPLSFAMPASTAAAAGCADIRNSLCSAGSSSRPGASAAEGLTSQQKQALRNWCSAAAAGAAQAWREFRPGSGLLYLEANVRLLPVEFQNAFGLATPAAADLQDFRTAVLAALQTALDWYEHVVPACPFDVSDTDCSADSEGAAEADFAVVVAAWLAGDATGAPRRARRLFAARSAGAAEFSEAVLENVYAKLTGADLLRGLTAAPSTARIACCTTTCTLCGVDLEIGETRSTYALTWATGLQRVHYERRRCPECLCHYSSCWRTGRTGSLFLCSTPLHLDFLQFLAHPQHDACAFIDCRLLNFCTSLVVRLRASFIGIVQVLQDTMAAGLSLPLRQELFQLWMFWRSLAIIPAADLTDIPFVFSHHGRQELRAWLVRVHVLLQDRHLRYLARDHWCAVCARCPSVGIDGKMSVSAAVCASLDGPDWTCRYSGLQRFPGCWLPPQRRSRFCRQHAGSGPDLGDFLCPAEHVLGFLPDSAQRRHCCDVCACTLAADQPLWRCEVCDFDVCVACAEDPQRVPSSAVAQASASPAASIEPVAENELNSCGIVKRLPVSRLRRQGGVLTAMLACGRVAHLQLLAGAESATQVTMLLADLRAVRSFNYIIYDDACHLARFVRNRARRSPRSVLCQLAEATYVI</sequence>
<dbReference type="EMBL" id="CAJNJA010082853">
    <property type="protein sequence ID" value="CAE7933515.1"/>
    <property type="molecule type" value="Genomic_DNA"/>
</dbReference>
<comment type="caution">
    <text evidence="1">The sequence shown here is derived from an EMBL/GenBank/DDBJ whole genome shotgun (WGS) entry which is preliminary data.</text>
</comment>
<dbReference type="InterPro" id="IPR015947">
    <property type="entry name" value="PUA-like_sf"/>
</dbReference>